<proteinExistence type="predicted"/>
<gene>
    <name evidence="1" type="ORF">BVG16_27010</name>
</gene>
<dbReference type="EMBL" id="MSZX01000014">
    <property type="protein sequence ID" value="OPA73740.1"/>
    <property type="molecule type" value="Genomic_DNA"/>
</dbReference>
<reference evidence="1 2" key="1">
    <citation type="submission" date="2017-01" db="EMBL/GenBank/DDBJ databases">
        <title>Genome analysis of Paenibacillus selenitrireducens ES3-24.</title>
        <authorList>
            <person name="Xu D."/>
            <person name="Yao R."/>
            <person name="Zheng S."/>
        </authorList>
    </citation>
    <scope>NUCLEOTIDE SEQUENCE [LARGE SCALE GENOMIC DNA]</scope>
    <source>
        <strain evidence="1 2">ES3-24</strain>
    </source>
</reference>
<name>A0A1T2X1J5_9BACL</name>
<organism evidence="1 2">
    <name type="scientific">Paenibacillus selenitireducens</name>
    <dbReference type="NCBI Taxonomy" id="1324314"/>
    <lineage>
        <taxon>Bacteria</taxon>
        <taxon>Bacillati</taxon>
        <taxon>Bacillota</taxon>
        <taxon>Bacilli</taxon>
        <taxon>Bacillales</taxon>
        <taxon>Paenibacillaceae</taxon>
        <taxon>Paenibacillus</taxon>
    </lineage>
</organism>
<sequence length="179" mass="21201">MSPVLSRPNYFLTVLNQISHHSHPIEPGSLEYEFHDLLIQLAKSVQAKRNMSDEIVHRINQAFQNYQAVRFKLSIAPTDTEEEPYVRIESEFVDPPDQWRRIYMEAILSLLEAIERGTLELQTCMQCGHWFIPYQRAQVAKFCTTKCRNRHHYVLHKTLKKQEEIYHELEVKARTTNYA</sequence>
<dbReference type="Proteomes" id="UP000190188">
    <property type="component" value="Unassembled WGS sequence"/>
</dbReference>
<keyword evidence="2" id="KW-1185">Reference proteome</keyword>
<dbReference type="STRING" id="1324314.BVG16_27010"/>
<protein>
    <recommendedName>
        <fullName evidence="3">Zinc finger CGNR domain-containing protein</fullName>
    </recommendedName>
</protein>
<dbReference type="AlphaFoldDB" id="A0A1T2X1J5"/>
<dbReference type="RefSeq" id="WP_078502307.1">
    <property type="nucleotide sequence ID" value="NZ_MSZX01000014.1"/>
</dbReference>
<comment type="caution">
    <text evidence="1">The sequence shown here is derived from an EMBL/GenBank/DDBJ whole genome shotgun (WGS) entry which is preliminary data.</text>
</comment>
<accession>A0A1T2X1J5</accession>
<dbReference type="OrthoDB" id="2611016at2"/>
<evidence type="ECO:0000313" key="2">
    <source>
        <dbReference type="Proteomes" id="UP000190188"/>
    </source>
</evidence>
<dbReference type="SUPFAM" id="SSF160904">
    <property type="entry name" value="Jann2411-like"/>
    <property type="match status" value="1"/>
</dbReference>
<evidence type="ECO:0000313" key="1">
    <source>
        <dbReference type="EMBL" id="OPA73740.1"/>
    </source>
</evidence>
<dbReference type="InterPro" id="IPR023286">
    <property type="entry name" value="ABATE_dom_sf"/>
</dbReference>
<evidence type="ECO:0008006" key="3">
    <source>
        <dbReference type="Google" id="ProtNLM"/>
    </source>
</evidence>